<sequence length="323" mass="35614">MKVTLQPSGHVIELQPGERILDAARRLGFDAPQSCRNGNCHVCTANLISGKARMADSEINHGELYTCIAQPLADCELYWEGVLAPDELPVHTLACQLDSAENLGADVWRLRLRAPAGKKINYHPGQYLLLERDDEQLSAFSIASTPTEERLIELHILTREQQTLAMVEKIRRERMAHVKLPFGDCHLASLPPGPLVLIAAGTGLAQMQSLIEHCRHLGFTLPIHLYWGVREAADFYQAPYWEEWADMPNLFMHKVVSDDAGWAGRQGLLPAAVIEDLGIDLSPYHVIASGSPPMVYGTLDALVAAGMPAANMHADVFAYAPRD</sequence>
<evidence type="ECO:0000313" key="6">
    <source>
        <dbReference type="EMBL" id="SDT89424.1"/>
    </source>
</evidence>
<name>A0A1H2E310_9GAMM</name>
<keyword evidence="1" id="KW-0560">Oxidoreductase</keyword>
<dbReference type="RefSeq" id="WP_092383374.1">
    <property type="nucleotide sequence ID" value="NZ_LT629787.1"/>
</dbReference>
<feature type="domain" description="2Fe-2S ferredoxin-type" evidence="4">
    <location>
        <begin position="1"/>
        <end position="83"/>
    </location>
</feature>
<dbReference type="EMBL" id="LT629787">
    <property type="protein sequence ID" value="SDT89424.1"/>
    <property type="molecule type" value="Genomic_DNA"/>
</dbReference>
<dbReference type="GO" id="GO:0008218">
    <property type="term" value="P:bioluminescence"/>
    <property type="evidence" value="ECO:0007669"/>
    <property type="project" value="UniProtKB-KW"/>
</dbReference>
<evidence type="ECO:0000256" key="1">
    <source>
        <dbReference type="ARBA" id="ARBA00023002"/>
    </source>
</evidence>
<organism evidence="6 7">
    <name type="scientific">Halopseudomonas salegens</name>
    <dbReference type="NCBI Taxonomy" id="1434072"/>
    <lineage>
        <taxon>Bacteria</taxon>
        <taxon>Pseudomonadati</taxon>
        <taxon>Pseudomonadota</taxon>
        <taxon>Gammaproteobacteria</taxon>
        <taxon>Pseudomonadales</taxon>
        <taxon>Pseudomonadaceae</taxon>
        <taxon>Halopseudomonas</taxon>
    </lineage>
</organism>
<protein>
    <submittedName>
        <fullName evidence="6">CDP-4-dehydro-6-deoxyglucose reductase</fullName>
    </submittedName>
</protein>
<dbReference type="SUPFAM" id="SSF63380">
    <property type="entry name" value="Riboflavin synthase domain-like"/>
    <property type="match status" value="1"/>
</dbReference>
<proteinExistence type="inferred from homology"/>
<dbReference type="Gene3D" id="3.40.50.80">
    <property type="entry name" value="Nucleotide-binding domain of ferredoxin-NADP reductase (FNR) module"/>
    <property type="match status" value="1"/>
</dbReference>
<dbReference type="PROSITE" id="PS51085">
    <property type="entry name" value="2FE2S_FER_2"/>
    <property type="match status" value="1"/>
</dbReference>
<dbReference type="CDD" id="cd00207">
    <property type="entry name" value="fer2"/>
    <property type="match status" value="1"/>
</dbReference>
<evidence type="ECO:0000256" key="2">
    <source>
        <dbReference type="ARBA" id="ARBA00023223"/>
    </source>
</evidence>
<dbReference type="InterPro" id="IPR001041">
    <property type="entry name" value="2Fe-2S_ferredoxin-type"/>
</dbReference>
<dbReference type="SUPFAM" id="SSF54292">
    <property type="entry name" value="2Fe-2S ferredoxin-like"/>
    <property type="match status" value="1"/>
</dbReference>
<dbReference type="InterPro" id="IPR036010">
    <property type="entry name" value="2Fe-2S_ferredoxin-like_sf"/>
</dbReference>
<dbReference type="Gene3D" id="2.40.30.10">
    <property type="entry name" value="Translation factors"/>
    <property type="match status" value="1"/>
</dbReference>
<accession>A0A1H2E310</accession>
<dbReference type="PANTHER" id="PTHR47354:SF7">
    <property type="entry name" value="NAD(P)H-FLAVIN REDUCTASE"/>
    <property type="match status" value="1"/>
</dbReference>
<dbReference type="OrthoDB" id="9806195at2"/>
<dbReference type="AlphaFoldDB" id="A0A1H2E310"/>
<dbReference type="Pfam" id="PF00111">
    <property type="entry name" value="Fer2"/>
    <property type="match status" value="1"/>
</dbReference>
<dbReference type="GO" id="GO:0016491">
    <property type="term" value="F:oxidoreductase activity"/>
    <property type="evidence" value="ECO:0007669"/>
    <property type="project" value="UniProtKB-KW"/>
</dbReference>
<dbReference type="PRINTS" id="PR00410">
    <property type="entry name" value="PHEHYDRXLASE"/>
</dbReference>
<gene>
    <name evidence="6" type="ORF">SAMN05216210_0267</name>
</gene>
<keyword evidence="7" id="KW-1185">Reference proteome</keyword>
<keyword evidence="2" id="KW-0455">Luminescence</keyword>
<reference evidence="7" key="1">
    <citation type="submission" date="2016-10" db="EMBL/GenBank/DDBJ databases">
        <authorList>
            <person name="Varghese N."/>
            <person name="Submissions S."/>
        </authorList>
    </citation>
    <scope>NUCLEOTIDE SEQUENCE [LARGE SCALE GENOMIC DNA]</scope>
    <source>
        <strain evidence="7">CECT 8338</strain>
    </source>
</reference>
<comment type="similarity">
    <text evidence="3">Belongs to the Fre/LuxG FAD/NAD(P) flavoprotein oxidoreductase family.</text>
</comment>
<dbReference type="InterPro" id="IPR017927">
    <property type="entry name" value="FAD-bd_FR_type"/>
</dbReference>
<dbReference type="PANTHER" id="PTHR47354">
    <property type="entry name" value="NADH OXIDOREDUCTASE HCR"/>
    <property type="match status" value="1"/>
</dbReference>
<dbReference type="InterPro" id="IPR001433">
    <property type="entry name" value="OxRdtase_FAD/NAD-bd"/>
</dbReference>
<dbReference type="CDD" id="cd06189">
    <property type="entry name" value="flavin_oxioreductase"/>
    <property type="match status" value="1"/>
</dbReference>
<dbReference type="Pfam" id="PF00175">
    <property type="entry name" value="NAD_binding_1"/>
    <property type="match status" value="1"/>
</dbReference>
<dbReference type="GO" id="GO:0051536">
    <property type="term" value="F:iron-sulfur cluster binding"/>
    <property type="evidence" value="ECO:0007669"/>
    <property type="project" value="InterPro"/>
</dbReference>
<dbReference type="InterPro" id="IPR017938">
    <property type="entry name" value="Riboflavin_synthase-like_b-brl"/>
</dbReference>
<dbReference type="Gene3D" id="3.10.20.30">
    <property type="match status" value="1"/>
</dbReference>
<evidence type="ECO:0000313" key="7">
    <source>
        <dbReference type="Proteomes" id="UP000243924"/>
    </source>
</evidence>
<dbReference type="SUPFAM" id="SSF52343">
    <property type="entry name" value="Ferredoxin reductase-like, C-terminal NADP-linked domain"/>
    <property type="match status" value="1"/>
</dbReference>
<evidence type="ECO:0000256" key="3">
    <source>
        <dbReference type="ARBA" id="ARBA00038177"/>
    </source>
</evidence>
<evidence type="ECO:0000259" key="4">
    <source>
        <dbReference type="PROSITE" id="PS51085"/>
    </source>
</evidence>
<dbReference type="PROSITE" id="PS51384">
    <property type="entry name" value="FAD_FR"/>
    <property type="match status" value="1"/>
</dbReference>
<dbReference type="Proteomes" id="UP000243924">
    <property type="component" value="Chromosome I"/>
</dbReference>
<dbReference type="STRING" id="1434072.SAMN05216210_0267"/>
<evidence type="ECO:0000259" key="5">
    <source>
        <dbReference type="PROSITE" id="PS51384"/>
    </source>
</evidence>
<dbReference type="InterPro" id="IPR012675">
    <property type="entry name" value="Beta-grasp_dom_sf"/>
</dbReference>
<dbReference type="InterPro" id="IPR050415">
    <property type="entry name" value="MRET"/>
</dbReference>
<dbReference type="InterPro" id="IPR039261">
    <property type="entry name" value="FNR_nucleotide-bd"/>
</dbReference>
<feature type="domain" description="FAD-binding FR-type" evidence="5">
    <location>
        <begin position="90"/>
        <end position="208"/>
    </location>
</feature>